<dbReference type="GO" id="GO:0030246">
    <property type="term" value="F:carbohydrate binding"/>
    <property type="evidence" value="ECO:0007669"/>
    <property type="project" value="TreeGrafter"/>
</dbReference>
<accession>A0A849KSD9</accession>
<protein>
    <submittedName>
        <fullName evidence="5">Substrate-binding domain-containing protein</fullName>
    </submittedName>
</protein>
<feature type="chain" id="PRO_5032855047" evidence="3">
    <location>
        <begin position="29"/>
        <end position="375"/>
    </location>
</feature>
<dbReference type="RefSeq" id="WP_171319555.1">
    <property type="nucleotide sequence ID" value="NZ_JABFCY010000021.1"/>
</dbReference>
<proteinExistence type="inferred from homology"/>
<dbReference type="InterPro" id="IPR025997">
    <property type="entry name" value="SBP_2_dom"/>
</dbReference>
<dbReference type="PANTHER" id="PTHR30036:SF7">
    <property type="entry name" value="ABC TRANSPORTER PERIPLASMIC-BINDING PROTEIN YPHF"/>
    <property type="match status" value="1"/>
</dbReference>
<reference evidence="5 6" key="1">
    <citation type="submission" date="2020-05" db="EMBL/GenBank/DDBJ databases">
        <title>Draft Genome Sequence of Ochrobactrum soli Isolated from Stable Fly Gut.</title>
        <authorList>
            <person name="Pileggi M.T."/>
            <person name="Vazhakkala L.J."/>
            <person name="Wong C.N."/>
        </authorList>
    </citation>
    <scope>NUCLEOTIDE SEQUENCE [LARGE SCALE GENOMIC DNA]</scope>
    <source>
        <strain evidence="5 6">MTP-C0764</strain>
    </source>
</reference>
<evidence type="ECO:0000256" key="2">
    <source>
        <dbReference type="ARBA" id="ARBA00007639"/>
    </source>
</evidence>
<dbReference type="Pfam" id="PF13407">
    <property type="entry name" value="Peripla_BP_4"/>
    <property type="match status" value="1"/>
</dbReference>
<dbReference type="SUPFAM" id="SSF53822">
    <property type="entry name" value="Periplasmic binding protein-like I"/>
    <property type="match status" value="1"/>
</dbReference>
<sequence length="375" mass="40968">MINDRRKALLVTASFLLLSMAPTGLARADETSDGVARAAEIIEAHRKPPVYKPAGEAYDIQAVAKGKSMLSIPNTSSNQFLKGIITREIAVGKEIGLNVREWENQGQPNQWVQGIEYAIQNKIDIVDLISGVNPAVVEPQLQSAKDAGVKVFTSHFYDPSQPANKLLEGDLPVSFYGQGWLLGNWMIYKTKGDAHAIVVKSDEVPPTAPLVKGIHDAFEKNCPKCTIVQEINVGITEWGTKIQPSVQSALIAKPNANYVIPIYDSMTQFVVPAIDLTGKSEAVKIATSNGTPFVLDFIREGKVEMDIGESLDWVARATIDGYMRKLAGLPMPKDIGVPYYIFDASNVESAGVPAEPNKGYGEDYVKGFKDTWKMQ</sequence>
<dbReference type="InterPro" id="IPR050555">
    <property type="entry name" value="Bact_Solute-Bind_Prot2"/>
</dbReference>
<keyword evidence="6" id="KW-1185">Reference proteome</keyword>
<dbReference type="EMBL" id="JABFCY010000021">
    <property type="protein sequence ID" value="NNU63223.1"/>
    <property type="molecule type" value="Genomic_DNA"/>
</dbReference>
<dbReference type="PANTHER" id="PTHR30036">
    <property type="entry name" value="D-XYLOSE-BINDING PERIPLASMIC PROTEIN"/>
    <property type="match status" value="1"/>
</dbReference>
<comment type="similarity">
    <text evidence="2">Belongs to the bacterial solute-binding protein 2 family.</text>
</comment>
<feature type="domain" description="Periplasmic binding protein" evidence="4">
    <location>
        <begin position="72"/>
        <end position="327"/>
    </location>
</feature>
<dbReference type="InterPro" id="IPR028082">
    <property type="entry name" value="Peripla_BP_I"/>
</dbReference>
<organism evidence="5 6">
    <name type="scientific">Ochrobactrum soli</name>
    <dbReference type="NCBI Taxonomy" id="2448455"/>
    <lineage>
        <taxon>Bacteria</taxon>
        <taxon>Pseudomonadati</taxon>
        <taxon>Pseudomonadota</taxon>
        <taxon>Alphaproteobacteria</taxon>
        <taxon>Hyphomicrobiales</taxon>
        <taxon>Brucellaceae</taxon>
        <taxon>Brucella/Ochrobactrum group</taxon>
        <taxon>Ochrobactrum</taxon>
    </lineage>
</organism>
<evidence type="ECO:0000256" key="1">
    <source>
        <dbReference type="ARBA" id="ARBA00004418"/>
    </source>
</evidence>
<evidence type="ECO:0000313" key="6">
    <source>
        <dbReference type="Proteomes" id="UP000574931"/>
    </source>
</evidence>
<dbReference type="GO" id="GO:0030288">
    <property type="term" value="C:outer membrane-bounded periplasmic space"/>
    <property type="evidence" value="ECO:0007669"/>
    <property type="project" value="TreeGrafter"/>
</dbReference>
<dbReference type="Proteomes" id="UP000574931">
    <property type="component" value="Unassembled WGS sequence"/>
</dbReference>
<gene>
    <name evidence="5" type="ORF">HKX02_23640</name>
</gene>
<name>A0A849KSD9_9HYPH</name>
<keyword evidence="3" id="KW-0732">Signal</keyword>
<dbReference type="Gene3D" id="3.40.50.2300">
    <property type="match status" value="2"/>
</dbReference>
<evidence type="ECO:0000256" key="3">
    <source>
        <dbReference type="SAM" id="SignalP"/>
    </source>
</evidence>
<feature type="signal peptide" evidence="3">
    <location>
        <begin position="1"/>
        <end position="28"/>
    </location>
</feature>
<evidence type="ECO:0000259" key="4">
    <source>
        <dbReference type="Pfam" id="PF13407"/>
    </source>
</evidence>
<comment type="caution">
    <text evidence="5">The sequence shown here is derived from an EMBL/GenBank/DDBJ whole genome shotgun (WGS) entry which is preliminary data.</text>
</comment>
<dbReference type="AlphaFoldDB" id="A0A849KSD9"/>
<evidence type="ECO:0000313" key="5">
    <source>
        <dbReference type="EMBL" id="NNU63223.1"/>
    </source>
</evidence>
<comment type="subcellular location">
    <subcellularLocation>
        <location evidence="1">Periplasm</location>
    </subcellularLocation>
</comment>